<dbReference type="Pfam" id="PF08699">
    <property type="entry name" value="ArgoL1"/>
    <property type="match status" value="1"/>
</dbReference>
<keyword evidence="1" id="KW-0677">Repeat</keyword>
<dbReference type="Proteomes" id="UP001430584">
    <property type="component" value="Unassembled WGS sequence"/>
</dbReference>
<dbReference type="InterPro" id="IPR014811">
    <property type="entry name" value="ArgoL1"/>
</dbReference>
<protein>
    <recommendedName>
        <fullName evidence="7">NACHT domain-containing protein</fullName>
    </recommendedName>
</protein>
<feature type="compositionally biased region" description="Gly residues" evidence="2">
    <location>
        <begin position="2329"/>
        <end position="2340"/>
    </location>
</feature>
<dbReference type="SUPFAM" id="SSF53098">
    <property type="entry name" value="Ribonuclease H-like"/>
    <property type="match status" value="1"/>
</dbReference>
<dbReference type="SMART" id="SM01163">
    <property type="entry name" value="DUF1785"/>
    <property type="match status" value="1"/>
</dbReference>
<evidence type="ECO:0000259" key="4">
    <source>
        <dbReference type="PROSITE" id="PS50822"/>
    </source>
</evidence>
<dbReference type="SMART" id="SM00950">
    <property type="entry name" value="Piwi"/>
    <property type="match status" value="1"/>
</dbReference>
<dbReference type="CDD" id="cd02846">
    <property type="entry name" value="PAZ_argonaute_like"/>
    <property type="match status" value="1"/>
</dbReference>
<dbReference type="InterPro" id="IPR032474">
    <property type="entry name" value="Argonaute_N"/>
</dbReference>
<dbReference type="SUPFAM" id="SSF52540">
    <property type="entry name" value="P-loop containing nucleoside triphosphate hydrolases"/>
    <property type="match status" value="1"/>
</dbReference>
<dbReference type="Pfam" id="PF16488">
    <property type="entry name" value="ArgoL2"/>
    <property type="match status" value="1"/>
</dbReference>
<dbReference type="InterPro" id="IPR027417">
    <property type="entry name" value="P-loop_NTPase"/>
</dbReference>
<evidence type="ECO:0008006" key="7">
    <source>
        <dbReference type="Google" id="ProtNLM"/>
    </source>
</evidence>
<feature type="region of interest" description="Disordered" evidence="2">
    <location>
        <begin position="1738"/>
        <end position="1765"/>
    </location>
</feature>
<dbReference type="Gene3D" id="3.40.50.300">
    <property type="entry name" value="P-loop containing nucleotide triphosphate hydrolases"/>
    <property type="match status" value="1"/>
</dbReference>
<dbReference type="InterPro" id="IPR003165">
    <property type="entry name" value="Piwi"/>
</dbReference>
<comment type="caution">
    <text evidence="5">The sequence shown here is derived from an EMBL/GenBank/DDBJ whole genome shotgun (WGS) entry which is preliminary data.</text>
</comment>
<dbReference type="Gene3D" id="3.40.50.2300">
    <property type="match status" value="1"/>
</dbReference>
<dbReference type="CDD" id="cd04657">
    <property type="entry name" value="Piwi_ago-like"/>
    <property type="match status" value="1"/>
</dbReference>
<evidence type="ECO:0000256" key="2">
    <source>
        <dbReference type="SAM" id="MobiDB-lite"/>
    </source>
</evidence>
<evidence type="ECO:0000256" key="1">
    <source>
        <dbReference type="ARBA" id="ARBA00022737"/>
    </source>
</evidence>
<dbReference type="PROSITE" id="PS50822">
    <property type="entry name" value="PIWI"/>
    <property type="match status" value="1"/>
</dbReference>
<feature type="domain" description="PAZ" evidence="3">
    <location>
        <begin position="1701"/>
        <end position="1811"/>
    </location>
</feature>
<dbReference type="Pfam" id="PF16486">
    <property type="entry name" value="ArgoN"/>
    <property type="match status" value="1"/>
</dbReference>
<keyword evidence="6" id="KW-1185">Reference proteome</keyword>
<dbReference type="GeneID" id="92011251"/>
<dbReference type="InterPro" id="IPR003100">
    <property type="entry name" value="PAZ_dom"/>
</dbReference>
<dbReference type="Pfam" id="PF24883">
    <property type="entry name" value="NPHP3_N"/>
    <property type="match status" value="1"/>
</dbReference>
<sequence length="2359" mass="264487">MADEKGQALDTGLVRLWQDAVDDFKEKARASKDWDAIEAIIDTQKHSSWKAIQDDPTSWKNRFEHERHPQDHTDRFRTATNKIFSSLEGFTSLAQFTVKIVAAAVPHAAPASLVIQAFSATMESFSRVSGSFDHFMSFCDNMSNLFSHLGELEGKIDLKSVLPKDIAEVFQATLRLCTVAIQRPNKRISKQFCYIRTADSNADLVRAEMWYKSTFRGGDKELETAFEGIETSIKHLKLGLRIGTYANIHDLLKMQASGTVEMKKNFQALQLRLDEDGKFSQKQLAEITQYLKIDHGIVKQLLEMRQDIRQDIQYMFNTKFGPSPGDLATGGQASVKKSKNDPAARRNQAIAALEDELAPRDLTEFRRDQEEWLFAKSCDWFHECVEYKQWREGQAQILWVTGKHGCGKTFLALSTLKRLEAESAKVGYFFFREDKGSYRDLVAALSTMVVQLAQGADYRRKIREDLKKGGNPLTNHQGSVDMWNRFFNSQFNDMMMDPVFLIFDGIDEASEESQEELRKILSQLTGETTQIYVLVTAEDPLIPNQADSRTKVVNMSDSDLRKAYRLLCSERIGKSLRRLKKFSKPTKKKIATVLSENADGMLYIENMLCRLEAIGLEKPVLEEISTQVPKNIHQVYELMLHDCHKGRNNDQSKALQDLFAWLAFARQRMTLQQAAAIAKVSLQDKNVHLVIEHEIVGKLSEPHCVEEEDVLSAGAQLEAYASNFFAEHLLEISSGRREGMPNIPVEDRREVIEALADIMTNKNNVCARLEQHAQKVFSEILDGGDWRSTVREWADIPSESYWEYGLSEEAAEWVSAIKGEQGLGTMMIPLVKGHTENLMRESDPWSAQEIYRFASDAFLLTNMGTEATKDRPKSIDKSSCSLVLAYVCIAEKSYAEGIHHAEQALEFVQQAEQEDVSESTLKAQKRSALIAIAVTKFQLLDGDGDKELLTAVIDRLHEAMYVADEELYTETLFLLMFSVTELDGIKKLPEELEKWSEKNQKAWLDGAFESQQQGTLELFKKGAILSGRTDLINHWYKKLCKARRTDPRTKAWAVYEMIFTYISLNQLDDAEHELDRFLRVANIPSIEELFHAARLDKAYILYDKFRHSNTVKEKEGHLEEMKKLPRYDDSDKTDSLDDSLASVQLARMVRVVGKPAEYLDILNRMFKTCVDSLEDKIVENDQASFRLLAKILTCLPGMDDQARIAVSLQFSKVDTSLVEMSMEETPDPDTNASAESEEETVHALKNTENLVEADNDTSKPTTTKNHTDESVQVTTEESTCAKENVGLRDDLSKKSEPCFSEADQNFVEDPSEQDLGKFWLICNGCSENINVNGWERPIRLKAAGDGRPEGSYYYYCGKDHKYIRGPVKGWKGVKDGIIRFGDKSVAFKDWLEQVKTEWAEACASANAVPAPNAQVTAAEDAIQKAAATGTQGLAGLSLDDQFPGRPGFGTRGTPVTLWANYFEMTPPKDLVLHRYDINVSPEAKGKKQNQLVRLLLDTPELSAFKPDIVSDFKSTLISRKKLDRDEIVVGFQYRAEDEDDPLPNAQMHRIRVKFTNSLSVSELIDYLTSSNMGTRYPDEQPITQAFNIFMNHHSKASSSLAAIGKSKTFAIGGDKFDLGVGLDAIRGFFSSVRMATCRVLVNVNVSHGAFYQDIPLEHLMRKYGTGNKLRLEKFLKKLKIRTTHLPEKKNKSGKVLPRVKTIAAFANKYDGRNLEHPPQVKAYAAGPKDVLFWMDSAPQQTSSGKGKGKGKPAGPAKPQPEGSSGGRYISVFDFFVQAYGRRIADPSLPVVNCGTRDHPSYLPAEVGVVMPAQPSKSKLDGDQTAQMIKFAVRRPWENATSIVNEGYQTVGLNKEGNLQLAQFGITVPKSLITVQGRILNEPKVFYKNKAASMRGGQWNMVEHKFHTPGSALKKWSYVLISMPGQYPDNMREGDLKPLMTSFHNVLKQTGIPVEAPMQGKVLTIKHEDDPALDNTFSGASKAGLDLLFVIFPGFNKKLPVYNRIKRLGDCKYGIHTICADGSKITKERGQDQYFRNVALKFNLKLGGINHTVQNIAPLLDMAKTMVVGVDVTHPSPDSSSTAPSIAAMVASVNAHLGQWPATLSVQPAARQEMVSSLTPMLISRLRLWQTKGKNAALPENILLYRDGVSEGQYNLVLREEVPQLREACRQLYPPAQTAKGFPRLAVVVVGKRHHTRFFPTADQHADKNSNTKPGTVVDRGVTQAARQWDFFLQPHTALQGTARPAHYFVVLDEVFRTRFEGPGKKPFPPGCKNVSDVLEEFTLALCYLFGRATKAVSYCPPAYYADIACERARAYLSEVFDASTAGSSSGDGAGGQGGGGVREEDVRIHERLRDSMFYM</sequence>
<dbReference type="InterPro" id="IPR056884">
    <property type="entry name" value="NPHP3-like_N"/>
</dbReference>
<dbReference type="RefSeq" id="XP_066631025.1">
    <property type="nucleotide sequence ID" value="XM_066778588.1"/>
</dbReference>
<evidence type="ECO:0000313" key="5">
    <source>
        <dbReference type="EMBL" id="KAL0257996.1"/>
    </source>
</evidence>
<dbReference type="Pfam" id="PF02171">
    <property type="entry name" value="Piwi"/>
    <property type="match status" value="1"/>
</dbReference>
<evidence type="ECO:0000313" key="6">
    <source>
        <dbReference type="Proteomes" id="UP001430584"/>
    </source>
</evidence>
<proteinExistence type="predicted"/>
<accession>A0ABR3CBG5</accession>
<feature type="region of interest" description="Disordered" evidence="2">
    <location>
        <begin position="2324"/>
        <end position="2345"/>
    </location>
</feature>
<feature type="domain" description="Piwi" evidence="4">
    <location>
        <begin position="1986"/>
        <end position="2317"/>
    </location>
</feature>
<dbReference type="Gene3D" id="2.170.260.10">
    <property type="entry name" value="paz domain"/>
    <property type="match status" value="1"/>
</dbReference>
<dbReference type="SUPFAM" id="SSF101690">
    <property type="entry name" value="PAZ domain"/>
    <property type="match status" value="1"/>
</dbReference>
<dbReference type="PANTHER" id="PTHR22891">
    <property type="entry name" value="EUKARYOTIC TRANSLATION INITIATION FACTOR 2C"/>
    <property type="match status" value="1"/>
</dbReference>
<dbReference type="InterPro" id="IPR036397">
    <property type="entry name" value="RNaseH_sf"/>
</dbReference>
<dbReference type="PROSITE" id="PS50821">
    <property type="entry name" value="PAZ"/>
    <property type="match status" value="1"/>
</dbReference>
<feature type="region of interest" description="Disordered" evidence="2">
    <location>
        <begin position="1253"/>
        <end position="1278"/>
    </location>
</feature>
<feature type="compositionally biased region" description="Polar residues" evidence="2">
    <location>
        <begin position="1258"/>
        <end position="1278"/>
    </location>
</feature>
<dbReference type="InterPro" id="IPR036085">
    <property type="entry name" value="PAZ_dom_sf"/>
</dbReference>
<dbReference type="InterPro" id="IPR012337">
    <property type="entry name" value="RNaseH-like_sf"/>
</dbReference>
<dbReference type="InterPro" id="IPR032472">
    <property type="entry name" value="ArgoL2"/>
</dbReference>
<dbReference type="EMBL" id="JAJVCZ030000007">
    <property type="protein sequence ID" value="KAL0257996.1"/>
    <property type="molecule type" value="Genomic_DNA"/>
</dbReference>
<dbReference type="Gene3D" id="3.30.420.10">
    <property type="entry name" value="Ribonuclease H-like superfamily/Ribonuclease H"/>
    <property type="match status" value="1"/>
</dbReference>
<evidence type="ECO:0000259" key="3">
    <source>
        <dbReference type="PROSITE" id="PS50821"/>
    </source>
</evidence>
<organism evidence="5 6">
    <name type="scientific">Diplodia seriata</name>
    <dbReference type="NCBI Taxonomy" id="420778"/>
    <lineage>
        <taxon>Eukaryota</taxon>
        <taxon>Fungi</taxon>
        <taxon>Dikarya</taxon>
        <taxon>Ascomycota</taxon>
        <taxon>Pezizomycotina</taxon>
        <taxon>Dothideomycetes</taxon>
        <taxon>Dothideomycetes incertae sedis</taxon>
        <taxon>Botryosphaeriales</taxon>
        <taxon>Botryosphaeriaceae</taxon>
        <taxon>Diplodia</taxon>
    </lineage>
</organism>
<name>A0ABR3CBG5_9PEZI</name>
<dbReference type="InterPro" id="IPR045246">
    <property type="entry name" value="Piwi_ago-like"/>
</dbReference>
<reference evidence="5 6" key="1">
    <citation type="submission" date="2024-02" db="EMBL/GenBank/DDBJ databases">
        <title>De novo assembly and annotation of 12 fungi associated with fruit tree decline syndrome in Ontario, Canada.</title>
        <authorList>
            <person name="Sulman M."/>
            <person name="Ellouze W."/>
            <person name="Ilyukhin E."/>
        </authorList>
    </citation>
    <scope>NUCLEOTIDE SEQUENCE [LARGE SCALE GENOMIC DNA]</scope>
    <source>
        <strain evidence="5 6">FDS-637</strain>
    </source>
</reference>
<gene>
    <name evidence="5" type="ORF">SLS55_007166</name>
</gene>